<feature type="chain" id="PRO_5015361114" evidence="3">
    <location>
        <begin position="23"/>
        <end position="2277"/>
    </location>
</feature>
<evidence type="ECO:0000256" key="3">
    <source>
        <dbReference type="SAM" id="SignalP"/>
    </source>
</evidence>
<keyword evidence="3" id="KW-0732">Signal</keyword>
<feature type="transmembrane region" description="Helical" evidence="2">
    <location>
        <begin position="1655"/>
        <end position="1674"/>
    </location>
</feature>
<feature type="transmembrane region" description="Helical" evidence="2">
    <location>
        <begin position="1583"/>
        <end position="1604"/>
    </location>
</feature>
<keyword evidence="2" id="KW-0472">Membrane</keyword>
<organism evidence="4 5">
    <name type="scientific">Hondaea fermentalgiana</name>
    <dbReference type="NCBI Taxonomy" id="2315210"/>
    <lineage>
        <taxon>Eukaryota</taxon>
        <taxon>Sar</taxon>
        <taxon>Stramenopiles</taxon>
        <taxon>Bigyra</taxon>
        <taxon>Labyrinthulomycetes</taxon>
        <taxon>Thraustochytrida</taxon>
        <taxon>Thraustochytriidae</taxon>
        <taxon>Hondaea</taxon>
    </lineage>
</organism>
<feature type="transmembrane region" description="Helical" evidence="2">
    <location>
        <begin position="1963"/>
        <end position="1992"/>
    </location>
</feature>
<feature type="transmembrane region" description="Helical" evidence="2">
    <location>
        <begin position="1890"/>
        <end position="1913"/>
    </location>
</feature>
<feature type="transmembrane region" description="Helical" evidence="2">
    <location>
        <begin position="2004"/>
        <end position="2026"/>
    </location>
</feature>
<keyword evidence="2" id="KW-1133">Transmembrane helix</keyword>
<proteinExistence type="predicted"/>
<evidence type="ECO:0000313" key="4">
    <source>
        <dbReference type="EMBL" id="GBG33998.1"/>
    </source>
</evidence>
<gene>
    <name evidence="4" type="ORF">FCC1311_102212</name>
</gene>
<dbReference type="InterPro" id="IPR007498">
    <property type="entry name" value="PqiA-like"/>
</dbReference>
<dbReference type="PANTHER" id="PTHR34730">
    <property type="entry name" value="UNNAMED PRODUCT"/>
    <property type="match status" value="1"/>
</dbReference>
<keyword evidence="5" id="KW-1185">Reference proteome</keyword>
<dbReference type="OrthoDB" id="47998at2759"/>
<feature type="compositionally biased region" description="Low complexity" evidence="1">
    <location>
        <begin position="2143"/>
        <end position="2155"/>
    </location>
</feature>
<dbReference type="Pfam" id="PF04403">
    <property type="entry name" value="PqiA"/>
    <property type="match status" value="1"/>
</dbReference>
<name>A0A2R5GW52_9STRA</name>
<evidence type="ECO:0000256" key="1">
    <source>
        <dbReference type="SAM" id="MobiDB-lite"/>
    </source>
</evidence>
<sequence length="2277" mass="248843">MAKVVRLAVLVAVAALAPRAEADVLAEYLNDKTFGPIPGPCPGPTKYDEVCAGDVSDIRQSTNDSEDCIAEGEEETCGTIGSYVTEGEFTIWDLQCKDLQIADVQVTHVVMNGDKLLRANVDVRNFKMSCTGMVRVEDLTMEIEDVIKAKCTFEGPFTMIQTPQFDGVSLRLEINFETESVTTLNADLPAQVRIPYDQCDIEPELNLQLSGIDGFESTEVCIFYGWGSWLSDDFGCSTSFTSFINYLGADNILELVATTAEGYLGGVLCQMIEDAAYVEDTGENGPLNDVWAEIKAQVDEWGLAKGLNVATADTNSYLLSTSQYSGITSQELNDAIDFTTSEVIDPVSDALNGWLSPASSRAEYEGRPVVNEVIDAFTDPAGELAINLADYDAEMEVQIPLNVSDVTMILRSAKIQGLNSISVIELLDIGEDLPEASRPKRTSNNTIVVDELVLEVESFMRLDRGSWVTASCNLPPPGTCSSDSAEYTFRYSVLVQDVSLKLSLLSLINPDEILDLQVGQILGIDFSEEPFGAFSKALRCIAPAVYALNFTNIEASIGSISDPQLIGNDGSEFASLVQSSVALATDVAKGALRTKFPGIANGPIREYFNEVLLTEVSIPGRAGTQSCPAWEGPSGDGPTVIDFDGEMFSPVYELVNEGIGGEPIRESDIGLNHLIDEALKYNEESYVSFPFSSEGRADGEWRLKDEYDKSGLLQSLKYNQTGDFLQFYDGTIGNLNTLYKLIFSSPSEGLDIDFGFGGALQLADDSGLADLRPLELTVYFQAVVPSRDIDEAVEIKLSLTELDFAVELTRLAIDFDLIYALYFSQIDRIPCLLAALDEISFRREARQVSISNLEFEVNSVRTGADRSSNLVQALDNLDAEQPGQSSMALITTLFDAAVDRILDTVERIPGIYGDLTAETCVNMDDSLDNLTNGVLKLDLPNVTQSIEECTAEIGEVPSVEEVESEVYNGNELPDLLNVRESFLVRVIRQGVEVLKGSTLDQLFAELVQLSDLGIDQFFVLDDPDDPSNTNVTFVFPLSILDLGLDLTSEDPGFKFNAGTVRIKSVNRLLDSFYLFEPVGSMTTRHRFTFRDDEPLEITIESSIEIEGSAVGAEAGTTVTEDLVLAMQISNLTIVGDLVTAINREKMLDLTLSQLFSVDAEQALSMAPHAADCLLSTLYENGLALRNIDVSLSELSGVVLTSSRELLSAGVEETASALIELVAYFYADALPRIAQNCVVPYANAVFKEYIETASCPLPEDIAPPNMESGDPLIRFDSLDLLDAFLSLWFSDAVAGGYTNVNDVLYEATKDLVFLDENALGGDESFNVSIPLVYNGIFYGEILFGLANIEITGINTIEDLRPFIPFKPDGNPMYDPQDYLPESRRRLAELTTSQQPYTTQTNIAMSGPVTISCKVTFNTYDLFVGYPEMINELDIAVTVTDLDFGLQLLFAVDWADFLNVQLRAWTTLKQLPCLLVPVRQLQPLDFNFTTSDIDITVSCAGRCEFPFIEYLEEGDELSTSDSAEISQAVNELVEYVDGFLTTRGAQELINSTLALAAEECAALSSTEETLENDDSLSEADAASTFAYIFLGGCGVAGIGMLLLVPLHRSRQQSAIKSKIAGTKPHERGEDFVNEIALTELRAKSIFQHPITPSVARFLVPFIAIMNVVGLVVAIAFSEAANIVVSITIFGATSESVALVPFTLFSTINDTWNSGAWAMAIFIAVASCMWPITKNLLLLFLWFVPTTIVGTSRRQRAIEILDMLGKWSFLDVFVIVITLAALRAYVVGAFYGNMTFLDESFFVTDVSVTPEDGLVLLAFVASLSLIINHVVMYYHERVVESNRRSEDHALGNHDVARMMPRLAALKLPIMKHQFTGINEEGQSRVVSPIAARVLLGVSSVSFLCICVGIATPLITFELRGLLGLLLEIISSDDESTSEDFLNRKTYSAVQMGALLSTSPTTTGLEAVIIAFFKTLFAATVFAAPLVLLGMQAVLFVMPINLNMGRSFFFWTKICSYWSGLEIFLVGLVLTVMEISVATQFITDFVTDDACSQIRGSLELLVDSDLDAYCFNAVGYFEPTAFFLFTGIILELVSFYIISVIAHAVLADRYFDAYNAFRSDAKPHKMLRINRWLLFMCTRLQDPLVPGTPGTPSMSPSGPDSVSGRSAGPFTDLDQDDDDLIAPDEPWCRLLSGCCSNEKGQRSADARIDVWHAKFNTRAPGGGGRVGVRRESDNPAFAGTSPTAAQPQLRYPGASNRGWGNQSRGAQPLPRPRGRKDSVEV</sequence>
<protein>
    <submittedName>
        <fullName evidence="4">Uncharacterized protein</fullName>
    </submittedName>
</protein>
<feature type="transmembrane region" description="Helical" evidence="2">
    <location>
        <begin position="2077"/>
        <end position="2102"/>
    </location>
</feature>
<feature type="region of interest" description="Disordered" evidence="1">
    <location>
        <begin position="2212"/>
        <end position="2277"/>
    </location>
</feature>
<feature type="region of interest" description="Disordered" evidence="1">
    <location>
        <begin position="2142"/>
        <end position="2172"/>
    </location>
</feature>
<evidence type="ECO:0000256" key="2">
    <source>
        <dbReference type="SAM" id="Phobius"/>
    </source>
</evidence>
<dbReference type="EMBL" id="BEYU01000177">
    <property type="protein sequence ID" value="GBG33998.1"/>
    <property type="molecule type" value="Genomic_DNA"/>
</dbReference>
<accession>A0A2R5GW52</accession>
<evidence type="ECO:0000313" key="5">
    <source>
        <dbReference type="Proteomes" id="UP000241890"/>
    </source>
</evidence>
<comment type="caution">
    <text evidence="4">The sequence shown here is derived from an EMBL/GenBank/DDBJ whole genome shotgun (WGS) entry which is preliminary data.</text>
</comment>
<dbReference type="Proteomes" id="UP000241890">
    <property type="component" value="Unassembled WGS sequence"/>
</dbReference>
<dbReference type="InParanoid" id="A0A2R5GW52"/>
<feature type="signal peptide" evidence="3">
    <location>
        <begin position="1"/>
        <end position="22"/>
    </location>
</feature>
<feature type="transmembrane region" description="Helical" evidence="2">
    <location>
        <begin position="1769"/>
        <end position="1791"/>
    </location>
</feature>
<keyword evidence="2" id="KW-0812">Transmembrane</keyword>
<reference evidence="4 5" key="1">
    <citation type="submission" date="2017-12" db="EMBL/GenBank/DDBJ databases">
        <title>Sequencing, de novo assembly and annotation of complete genome of a new Thraustochytrid species, strain FCC1311.</title>
        <authorList>
            <person name="Sedici K."/>
            <person name="Godart F."/>
            <person name="Aiese Cigliano R."/>
            <person name="Sanseverino W."/>
            <person name="Barakat M."/>
            <person name="Ortet P."/>
            <person name="Marechal E."/>
            <person name="Cagnac O."/>
            <person name="Amato A."/>
        </authorList>
    </citation>
    <scope>NUCLEOTIDE SEQUENCE [LARGE SCALE GENOMIC DNA]</scope>
</reference>
<feature type="transmembrane region" description="Helical" evidence="2">
    <location>
        <begin position="1811"/>
        <end position="1831"/>
    </location>
</feature>
<dbReference type="PANTHER" id="PTHR34730:SF1">
    <property type="entry name" value="PARAQUAT-INDUCIBLE PROTEIN A"/>
    <property type="match status" value="1"/>
</dbReference>